<keyword evidence="2" id="KW-1185">Reference proteome</keyword>
<proteinExistence type="predicted"/>
<dbReference type="Proteomes" id="UP000269154">
    <property type="component" value="Unassembled WGS sequence"/>
</dbReference>
<evidence type="ECO:0000313" key="2">
    <source>
        <dbReference type="Proteomes" id="UP000269154"/>
    </source>
</evidence>
<protein>
    <submittedName>
        <fullName evidence="1">Uncharacterized protein</fullName>
    </submittedName>
</protein>
<sequence length="135" mass="16072">MPRKITQIRENISNYNLVYRKKKKFNLPSQQNIKIFNRPDQLEIILLNQLQTKNNQKYQYLLILLEKGNPKYTVYAEKNQAKQSVIYGYDEIRDKPRNSQTIKSISESEFAEIAEGFINQYIQEKTIRKVKVLEA</sequence>
<comment type="caution">
    <text evidence="1">The sequence shown here is derived from an EMBL/GenBank/DDBJ whole genome shotgun (WGS) entry which is preliminary data.</text>
</comment>
<dbReference type="RefSeq" id="WP_124154765.1">
    <property type="nucleotide sequence ID" value="NZ_CAWOLW010000645.1"/>
</dbReference>
<dbReference type="OrthoDB" id="9979338at2"/>
<accession>A0A3N6RQ05</accession>
<gene>
    <name evidence="1" type="ORF">D5R40_13825</name>
</gene>
<dbReference type="AlphaFoldDB" id="A0A3N6RQ05"/>
<name>A0A3N6RQ05_9CYAN</name>
<dbReference type="EMBL" id="RCBY01000068">
    <property type="protein sequence ID" value="RQH43023.1"/>
    <property type="molecule type" value="Genomic_DNA"/>
</dbReference>
<organism evidence="1 2">
    <name type="scientific">Okeania hirsuta</name>
    <dbReference type="NCBI Taxonomy" id="1458930"/>
    <lineage>
        <taxon>Bacteria</taxon>
        <taxon>Bacillati</taxon>
        <taxon>Cyanobacteriota</taxon>
        <taxon>Cyanophyceae</taxon>
        <taxon>Oscillatoriophycideae</taxon>
        <taxon>Oscillatoriales</taxon>
        <taxon>Microcoleaceae</taxon>
        <taxon>Okeania</taxon>
    </lineage>
</organism>
<reference evidence="1 2" key="1">
    <citation type="journal article" date="2018" name="ACS Chem. Biol.">
        <title>Ketoreductase domain dysfunction expands chemodiversity: malyngamide biosynthesis in the cyanobacterium Okeania hirsuta.</title>
        <authorList>
            <person name="Moss N.A."/>
            <person name="Leao T."/>
            <person name="Rankin M."/>
            <person name="McCullough T.M."/>
            <person name="Qu P."/>
            <person name="Korobeynikov A."/>
            <person name="Smith J.L."/>
            <person name="Gerwick L."/>
            <person name="Gerwick W.H."/>
        </authorList>
    </citation>
    <scope>NUCLEOTIDE SEQUENCE [LARGE SCALE GENOMIC DNA]</scope>
    <source>
        <strain evidence="1 2">PAB10Feb10-1</strain>
    </source>
</reference>
<evidence type="ECO:0000313" key="1">
    <source>
        <dbReference type="EMBL" id="RQH43023.1"/>
    </source>
</evidence>